<accession>A0A090WXL3</accession>
<dbReference type="EMBL" id="BBNU01000018">
    <property type="protein sequence ID" value="GAL81726.1"/>
    <property type="molecule type" value="Genomic_DNA"/>
</dbReference>
<dbReference type="Gene3D" id="2.60.40.2340">
    <property type="match status" value="1"/>
</dbReference>
<evidence type="ECO:0000313" key="1">
    <source>
        <dbReference type="EMBL" id="GAL81726.1"/>
    </source>
</evidence>
<protein>
    <submittedName>
        <fullName evidence="1">Uncharacterized protein</fullName>
    </submittedName>
</protein>
<gene>
    <name evidence="1" type="ORF">JCM19274_285</name>
</gene>
<evidence type="ECO:0000313" key="2">
    <source>
        <dbReference type="Proteomes" id="UP000029643"/>
    </source>
</evidence>
<dbReference type="AlphaFoldDB" id="A0A090WXL3"/>
<name>A0A090WXL3_9FLAO</name>
<comment type="caution">
    <text evidence="1">The sequence shown here is derived from an EMBL/GenBank/DDBJ whole genome shotgun (WGS) entry which is preliminary data.</text>
</comment>
<proteinExistence type="predicted"/>
<sequence>MSNPMWYVLTKDRVLQTGNSISGLTVKDQVGDTVIDNDAKIITVTIEDNGADISMITLENLGLSFGASANVSEGETLDFSSSNTTSIIVSSEVGESVTWIIKLQVDIDLSDVSIAGTWTISEIGIYSDLFSWESWGGWEKTELLNNYLPNVSAELDNTITFTVDGKNAEGEPYGTFENNAGTDGAYGNFVSDDASWPETDFNSRYRKVPTTAGTWIINEEKVIITDAGGVEYTLDIEVNTQTEIALSTELEYKSELFDWGRV</sequence>
<reference evidence="1 2" key="1">
    <citation type="journal article" date="2014" name="Genome Announc.">
        <title>Draft Genome Sequences of Marine Flavobacterium Algibacter lectus Strains SS8 and NR4.</title>
        <authorList>
            <person name="Takatani N."/>
            <person name="Nakanishi M."/>
            <person name="Meirelles P."/>
            <person name="Mino S."/>
            <person name="Suda W."/>
            <person name="Oshima K."/>
            <person name="Hattori M."/>
            <person name="Ohkuma M."/>
            <person name="Hosokawa M."/>
            <person name="Miyashita K."/>
            <person name="Thompson F.L."/>
            <person name="Niwa A."/>
            <person name="Sawabe T."/>
            <person name="Sawabe T."/>
        </authorList>
    </citation>
    <scope>NUCLEOTIDE SEQUENCE [LARGE SCALE GENOMIC DNA]</scope>
    <source>
        <strain evidence="2">JCM19274</strain>
    </source>
</reference>
<dbReference type="Proteomes" id="UP000029643">
    <property type="component" value="Unassembled WGS sequence"/>
</dbReference>
<organism evidence="1 2">
    <name type="scientific">Algibacter lectus</name>
    <dbReference type="NCBI Taxonomy" id="221126"/>
    <lineage>
        <taxon>Bacteria</taxon>
        <taxon>Pseudomonadati</taxon>
        <taxon>Bacteroidota</taxon>
        <taxon>Flavobacteriia</taxon>
        <taxon>Flavobacteriales</taxon>
        <taxon>Flavobacteriaceae</taxon>
        <taxon>Algibacter</taxon>
    </lineage>
</organism>